<dbReference type="SMART" id="SM00233">
    <property type="entry name" value="PH"/>
    <property type="match status" value="2"/>
</dbReference>
<dbReference type="Gene3D" id="1.10.555.10">
    <property type="entry name" value="Rho GTPase activation protein"/>
    <property type="match status" value="1"/>
</dbReference>
<feature type="compositionally biased region" description="Polar residues" evidence="2">
    <location>
        <begin position="737"/>
        <end position="749"/>
    </location>
</feature>
<feature type="compositionally biased region" description="Basic and acidic residues" evidence="2">
    <location>
        <begin position="689"/>
        <end position="713"/>
    </location>
</feature>
<feature type="compositionally biased region" description="Polar residues" evidence="2">
    <location>
        <begin position="779"/>
        <end position="790"/>
    </location>
</feature>
<feature type="region of interest" description="Disordered" evidence="2">
    <location>
        <begin position="481"/>
        <end position="500"/>
    </location>
</feature>
<sequence>MADPSSAASMPVPRPRQRPNNATSSDKVNNNSYTLTPSHDEPDCISTGNPSIPSIYPKLDQDSVPSLYRKLDYENFEIPHPKSGGTPKVQNNNPGPDVSSRPVPAPRRTKVVVQEDQGGSSNYQNVTPALATSTSAPTTGAVKRPPPSVPTPPSPGITTVRNDLRGKGSETTSSPKTSSSKMFSFEGEPLPGLGNSTESDGVSIGSGDSGRKYKTTSPGELFKSIGMTSKLLRESITERVTHKSKKVATKLDKNFKSWGTEATSKFKSVSKSINSLAEDKLSLSLARNKEGKTSRSNSTTDDQEFLERRQTVPPENSDLIKNIQFNSPLNNKVYNQEDLTKGSSSSSTYDIPKSAKRTNFEEPPPYADSAKSKSNSSMSLASASSSSTNPPTTGIFSRNTGLSQSLYSKVVPKKDRNGGFPSPGPLRQKNKSESNLHESKFYIDSVREVDIGSSSEDLPPPKGPAPVLHGKEASVSRENPYGKLNIIPRSPCSSSSEEDNNLPEMLKRIKIRKKTENYENVAMGSSSAPDSRRATCNSVNRVFSRRSSSIDELRNNLNLRSDSWNFYDISNQDGRQVDEEDGDSSRISTPEPTYANDAQLYGQICEMETSLLKPEPLGSRPSKHDYDEVSISDIIDEFDPLAHRRSLAVIMEKTGQNDELALIENILSAESYGQRVKLHSSDENLAPEDMPKELPKPPKRSDSLLESSTKEDPGPPNKDPPPIPRRKKSRSPKRSTIIHQNLNLPSDSMENLVDEEEIEPYLARVDESEASQEPADLSYPSSSQGPQTSWFVPDDATEPEPDKFLKTTNVNPLNEKNDSKQVEKIQKELPTELTRIHEDDSYLPSYMEAIGAVDSGEPLPGPSSSKSSVKSKLMNALKRKSSFKSKGDTRTVLEMVPKPPLTERLISHQGHVLKFPSGMIGDVFNELTPRSAVLKEKIIQTYQDPQKTQPKETFHLKFILSLQCVVQHKFNNEGGPDLHCFEIVLALPKKEGSFGSNQQLVTNPNLVITSNNSGNVKTLRQSYMFGVHKRSDRNLWMAKILQSVTEVFPDTCLAEFTRAGWCYMKKSVSSTWSGAWLLLAKRRLYFFNYQDRQLEQLDLRKARCIGGIESDESVRNLHTEAGPSLFIDCPPYATLYFIMASPRETQIWKKIIKDTAHKNGSSLHSQQLTKNDVPVLIDKCINFIYAHGSMSEGIYRKSGSASQVAKILQLFKEDAFAVQLIRAEFSEYDVAGALKKFIRDIPNSFFGSYSISFVSITSLKSAKDKIDSYKELLSRLPNVEYHALKKLIGHLSFIASLERHNKMGVPNLAMIWGSTLMANSTQNQEAEQYTYCQEEADVVADLIKLYKNLFTITPEEVKKEQLMLKVLQKYHAAAENLSDTVKDSGDLKVWIAIECDEGSSKAASEEKTQINVTITPTKTASDICKELAAKTPFQWYKLTLYEVIGDGSLIRPVHYSEKALEIVLRWTYWNDADRKNNYLSIRQTTTLNDVYRHIQKSPLLTPTTELKFADRKTKTLRSYKLQLIGKEIVVLKRVDKKDKGLYEELTKIDLGKVQAYIGREAKRDQSSLRWAITLVEHDFKKRTRDAPFIGHLFGGVDFNDQVLWYSSILYSLHRDDILPSSDLFF</sequence>
<feature type="compositionally biased region" description="Polar residues" evidence="2">
    <location>
        <begin position="18"/>
        <end position="37"/>
    </location>
</feature>
<dbReference type="PROSITE" id="PS50003">
    <property type="entry name" value="PH_DOMAIN"/>
    <property type="match status" value="1"/>
</dbReference>
<name>A0A6I8T8K3_AEDAE</name>
<feature type="region of interest" description="Disordered" evidence="2">
    <location>
        <begin position="75"/>
        <end position="219"/>
    </location>
</feature>
<dbReference type="PANTHER" id="PTHR45899:SF2">
    <property type="entry name" value="RHO GTPASE ACTIVATING PROTEIN AT 15B, ISOFORM C"/>
    <property type="match status" value="1"/>
</dbReference>
<feature type="compositionally biased region" description="Low complexity" evidence="2">
    <location>
        <begin position="367"/>
        <end position="387"/>
    </location>
</feature>
<feature type="compositionally biased region" description="Polar residues" evidence="2">
    <location>
        <begin position="388"/>
        <end position="407"/>
    </location>
</feature>
<evidence type="ECO:0000313" key="3">
    <source>
        <dbReference type="EnsemblMetazoa" id="AAEL003883-PB"/>
    </source>
</evidence>
<reference evidence="3" key="2">
    <citation type="submission" date="2020-05" db="UniProtKB">
        <authorList>
            <consortium name="EnsemblMetazoa"/>
        </authorList>
    </citation>
    <scope>IDENTIFICATION</scope>
    <source>
        <strain evidence="3">LVP_AGWG</strain>
    </source>
</reference>
<dbReference type="InterPro" id="IPR008936">
    <property type="entry name" value="Rho_GTPase_activation_prot"/>
</dbReference>
<feature type="compositionally biased region" description="Low complexity" evidence="2">
    <location>
        <begin position="127"/>
        <end position="141"/>
    </location>
</feature>
<feature type="compositionally biased region" description="Polar residues" evidence="2">
    <location>
        <begin position="117"/>
        <end position="126"/>
    </location>
</feature>
<dbReference type="InParanoid" id="A0A6I8T8K3"/>
<dbReference type="SMART" id="SM00324">
    <property type="entry name" value="RhoGAP"/>
    <property type="match status" value="1"/>
</dbReference>
<dbReference type="PROSITE" id="PS50238">
    <property type="entry name" value="RHOGAP"/>
    <property type="match status" value="1"/>
</dbReference>
<feature type="compositionally biased region" description="Pro residues" evidence="2">
    <location>
        <begin position="144"/>
        <end position="155"/>
    </location>
</feature>
<dbReference type="GO" id="GO:0007165">
    <property type="term" value="P:signal transduction"/>
    <property type="evidence" value="ECO:0007669"/>
    <property type="project" value="InterPro"/>
</dbReference>
<dbReference type="CDD" id="cd17113">
    <property type="entry name" value="RA_ARAPs"/>
    <property type="match status" value="1"/>
</dbReference>
<dbReference type="InterPro" id="IPR052227">
    <property type="entry name" value="Arf-Rho-GAP_ANK-PH_domain"/>
</dbReference>
<feature type="compositionally biased region" description="Basic and acidic residues" evidence="2">
    <location>
        <begin position="430"/>
        <end position="450"/>
    </location>
</feature>
<organism evidence="3 4">
    <name type="scientific">Aedes aegypti</name>
    <name type="common">Yellowfever mosquito</name>
    <name type="synonym">Culex aegypti</name>
    <dbReference type="NCBI Taxonomy" id="7159"/>
    <lineage>
        <taxon>Eukaryota</taxon>
        <taxon>Metazoa</taxon>
        <taxon>Ecdysozoa</taxon>
        <taxon>Arthropoda</taxon>
        <taxon>Hexapoda</taxon>
        <taxon>Insecta</taxon>
        <taxon>Pterygota</taxon>
        <taxon>Neoptera</taxon>
        <taxon>Endopterygota</taxon>
        <taxon>Diptera</taxon>
        <taxon>Nematocera</taxon>
        <taxon>Culicoidea</taxon>
        <taxon>Culicidae</taxon>
        <taxon>Culicinae</taxon>
        <taxon>Aedini</taxon>
        <taxon>Aedes</taxon>
        <taxon>Stegomyia</taxon>
    </lineage>
</organism>
<dbReference type="Gene3D" id="2.30.29.30">
    <property type="entry name" value="Pleckstrin-homology domain (PH domain)/Phosphotyrosine-binding domain (PTB)"/>
    <property type="match status" value="2"/>
</dbReference>
<feature type="compositionally biased region" description="Basic residues" evidence="2">
    <location>
        <begin position="724"/>
        <end position="733"/>
    </location>
</feature>
<keyword evidence="1" id="KW-0343">GTPase activation</keyword>
<feature type="region of interest" description="Disordered" evidence="2">
    <location>
        <begin position="571"/>
        <end position="593"/>
    </location>
</feature>
<evidence type="ECO:0000313" key="4">
    <source>
        <dbReference type="Proteomes" id="UP000008820"/>
    </source>
</evidence>
<dbReference type="EnsemblMetazoa" id="AAEL003883-RB">
    <property type="protein sequence ID" value="AAEL003883-PB"/>
    <property type="gene ID" value="AAEL003883"/>
</dbReference>
<feature type="compositionally biased region" description="Polar residues" evidence="2">
    <location>
        <begin position="323"/>
        <end position="334"/>
    </location>
</feature>
<dbReference type="InterPro" id="IPR011993">
    <property type="entry name" value="PH-like_dom_sf"/>
</dbReference>
<dbReference type="SUPFAM" id="SSF48350">
    <property type="entry name" value="GTPase activation domain, GAP"/>
    <property type="match status" value="1"/>
</dbReference>
<dbReference type="OrthoDB" id="29546at2759"/>
<feature type="region of interest" description="Disordered" evidence="2">
    <location>
        <begin position="285"/>
        <end position="475"/>
    </location>
</feature>
<dbReference type="SUPFAM" id="SSF50729">
    <property type="entry name" value="PH domain-like"/>
    <property type="match status" value="2"/>
</dbReference>
<evidence type="ECO:0000256" key="1">
    <source>
        <dbReference type="ARBA" id="ARBA00022468"/>
    </source>
</evidence>
<proteinExistence type="predicted"/>
<dbReference type="GO" id="GO:0005096">
    <property type="term" value="F:GTPase activator activity"/>
    <property type="evidence" value="ECO:0007669"/>
    <property type="project" value="UniProtKB-KW"/>
</dbReference>
<keyword evidence="4" id="KW-1185">Reference proteome</keyword>
<evidence type="ECO:0000256" key="2">
    <source>
        <dbReference type="SAM" id="MobiDB-lite"/>
    </source>
</evidence>
<dbReference type="FunCoup" id="A0A6I8T8K3">
    <property type="interactions" value="306"/>
</dbReference>
<dbReference type="GO" id="GO:0005547">
    <property type="term" value="F:phosphatidylinositol-3,4,5-trisphosphate binding"/>
    <property type="evidence" value="ECO:0007669"/>
    <property type="project" value="TreeGrafter"/>
</dbReference>
<feature type="region of interest" description="Disordered" evidence="2">
    <location>
        <begin position="681"/>
        <end position="815"/>
    </location>
</feature>
<protein>
    <submittedName>
        <fullName evidence="3">Uncharacterized protein</fullName>
    </submittedName>
</protein>
<accession>A0A6I8T8K3</accession>
<feature type="compositionally biased region" description="Low complexity" evidence="2">
    <location>
        <begin position="169"/>
        <end position="184"/>
    </location>
</feature>
<dbReference type="Pfam" id="PF00620">
    <property type="entry name" value="RhoGAP"/>
    <property type="match status" value="1"/>
</dbReference>
<dbReference type="GO" id="GO:0005737">
    <property type="term" value="C:cytoplasm"/>
    <property type="evidence" value="ECO:0007669"/>
    <property type="project" value="TreeGrafter"/>
</dbReference>
<dbReference type="PANTHER" id="PTHR45899">
    <property type="entry name" value="RHO GTPASE ACTIVATING PROTEIN AT 15B, ISOFORM C"/>
    <property type="match status" value="1"/>
</dbReference>
<dbReference type="Proteomes" id="UP000008820">
    <property type="component" value="Chromosome 1"/>
</dbReference>
<reference evidence="3 4" key="1">
    <citation type="submission" date="2017-06" db="EMBL/GenBank/DDBJ databases">
        <title>Aedes aegypti genome working group (AGWG) sequencing and assembly.</title>
        <authorList>
            <consortium name="Aedes aegypti Genome Working Group (AGWG)"/>
            <person name="Matthews B.J."/>
        </authorList>
    </citation>
    <scope>NUCLEOTIDE SEQUENCE [LARGE SCALE GENOMIC DNA]</scope>
    <source>
        <strain evidence="3 4">LVP_AGWG</strain>
    </source>
</reference>
<feature type="region of interest" description="Disordered" evidence="2">
    <location>
        <begin position="1"/>
        <end position="60"/>
    </location>
</feature>
<dbReference type="InterPro" id="IPR000198">
    <property type="entry name" value="RhoGAP_dom"/>
</dbReference>
<dbReference type="InterPro" id="IPR001849">
    <property type="entry name" value="PH_domain"/>
</dbReference>
<gene>
    <name evidence="3" type="primary">5579160</name>
</gene>
<feature type="compositionally biased region" description="Pro residues" evidence="2">
    <location>
        <begin position="714"/>
        <end position="723"/>
    </location>
</feature>
<dbReference type="Gene3D" id="3.10.20.90">
    <property type="entry name" value="Phosphatidylinositol 3-kinase Catalytic Subunit, Chain A, domain 1"/>
    <property type="match status" value="1"/>
</dbReference>